<dbReference type="Proteomes" id="UP000001072">
    <property type="component" value="Unassembled WGS sequence"/>
</dbReference>
<dbReference type="InParanoid" id="F4S2R3"/>
<dbReference type="RefSeq" id="XP_007415643.1">
    <property type="nucleotide sequence ID" value="XM_007415581.1"/>
</dbReference>
<dbReference type="HOGENOM" id="CLU_619759_0_0_1"/>
<evidence type="ECO:0000256" key="1">
    <source>
        <dbReference type="SAM" id="SignalP"/>
    </source>
</evidence>
<gene>
    <name evidence="2" type="ORF">MELLADRAFT_67338</name>
</gene>
<feature type="chain" id="PRO_5003315803" description="Secreted protein" evidence="1">
    <location>
        <begin position="27"/>
        <end position="442"/>
    </location>
</feature>
<feature type="signal peptide" evidence="1">
    <location>
        <begin position="1"/>
        <end position="26"/>
    </location>
</feature>
<accession>F4S2R3</accession>
<name>F4S2R3_MELLP</name>
<dbReference type="AlphaFoldDB" id="F4S2R3"/>
<keyword evidence="3" id="KW-1185">Reference proteome</keyword>
<dbReference type="EMBL" id="GL883141">
    <property type="protein sequence ID" value="EGG01043.1"/>
    <property type="molecule type" value="Genomic_DNA"/>
</dbReference>
<protein>
    <recommendedName>
        <fullName evidence="4">Secreted protein</fullName>
    </recommendedName>
</protein>
<dbReference type="VEuPathDB" id="FungiDB:MELLADRAFT_67338"/>
<dbReference type="GeneID" id="18930818"/>
<evidence type="ECO:0000313" key="3">
    <source>
        <dbReference type="Proteomes" id="UP000001072"/>
    </source>
</evidence>
<dbReference type="KEGG" id="mlr:MELLADRAFT_67338"/>
<evidence type="ECO:0000313" key="2">
    <source>
        <dbReference type="EMBL" id="EGG01043.1"/>
    </source>
</evidence>
<reference evidence="3" key="1">
    <citation type="journal article" date="2011" name="Proc. Natl. Acad. Sci. U.S.A.">
        <title>Obligate biotrophy features unraveled by the genomic analysis of rust fungi.</title>
        <authorList>
            <person name="Duplessis S."/>
            <person name="Cuomo C.A."/>
            <person name="Lin Y.-C."/>
            <person name="Aerts A."/>
            <person name="Tisserant E."/>
            <person name="Veneault-Fourrey C."/>
            <person name="Joly D.L."/>
            <person name="Hacquard S."/>
            <person name="Amselem J."/>
            <person name="Cantarel B.L."/>
            <person name="Chiu R."/>
            <person name="Coutinho P.M."/>
            <person name="Feau N."/>
            <person name="Field M."/>
            <person name="Frey P."/>
            <person name="Gelhaye E."/>
            <person name="Goldberg J."/>
            <person name="Grabherr M.G."/>
            <person name="Kodira C.D."/>
            <person name="Kohler A."/>
            <person name="Kuees U."/>
            <person name="Lindquist E.A."/>
            <person name="Lucas S.M."/>
            <person name="Mago R."/>
            <person name="Mauceli E."/>
            <person name="Morin E."/>
            <person name="Murat C."/>
            <person name="Pangilinan J.L."/>
            <person name="Park R."/>
            <person name="Pearson M."/>
            <person name="Quesneville H."/>
            <person name="Rouhier N."/>
            <person name="Sakthikumar S."/>
            <person name="Salamov A.A."/>
            <person name="Schmutz J."/>
            <person name="Selles B."/>
            <person name="Shapiro H."/>
            <person name="Tanguay P."/>
            <person name="Tuskan G.A."/>
            <person name="Henrissat B."/>
            <person name="Van de Peer Y."/>
            <person name="Rouze P."/>
            <person name="Ellis J.G."/>
            <person name="Dodds P.N."/>
            <person name="Schein J.E."/>
            <person name="Zhong S."/>
            <person name="Hamelin R.C."/>
            <person name="Grigoriev I.V."/>
            <person name="Szabo L.J."/>
            <person name="Martin F."/>
        </authorList>
    </citation>
    <scope>NUCLEOTIDE SEQUENCE [LARGE SCALE GENOMIC DNA]</scope>
    <source>
        <strain evidence="3">98AG31 / pathotype 3-4-7</strain>
    </source>
</reference>
<keyword evidence="1" id="KW-0732">Signal</keyword>
<sequence>MRQPTTTFIYILLLSIFQLSPFKASASSRLRIRRSLIKNLNEVAELQRSDRPNDAAVVHQIVEGHFDAPGTSPGTKDPQEIHPADSIENAMKEESLGKGVGAEFAEVKKNGFKNDLFPGPHPQSNGQSLIHLYFNIMNNLPLKQNAGMKAMWTLLNLAHIEPTSEASKYGKDLATKLVEFLKEYRSTASNAGKKLESSYPALMNFFENFYRAELSTLPEARFPELINPSELPSSSRQLFQGVDGSGIGRNEELIDLSEELKEFKQNNPEIVHREAWIFSDAVLASPRCDDPMICVQYWLPFVKDMKTEKGVEALGAPLAEELFNKLVDLADKKTNGRLINTSPDAASIFLRKTFGTYFDENSILEEKRISLLQAIHKNLNTLNKPDVTLGLKYYDKNPFDHFPGLKNVDDFKEARKLCFMNEALGLSAEIDVYLFETLKVLV</sequence>
<organism evidence="3">
    <name type="scientific">Melampsora larici-populina (strain 98AG31 / pathotype 3-4-7)</name>
    <name type="common">Poplar leaf rust fungus</name>
    <dbReference type="NCBI Taxonomy" id="747676"/>
    <lineage>
        <taxon>Eukaryota</taxon>
        <taxon>Fungi</taxon>
        <taxon>Dikarya</taxon>
        <taxon>Basidiomycota</taxon>
        <taxon>Pucciniomycotina</taxon>
        <taxon>Pucciniomycetes</taxon>
        <taxon>Pucciniales</taxon>
        <taxon>Melampsoraceae</taxon>
        <taxon>Melampsora</taxon>
    </lineage>
</organism>
<evidence type="ECO:0008006" key="4">
    <source>
        <dbReference type="Google" id="ProtNLM"/>
    </source>
</evidence>
<proteinExistence type="predicted"/>